<dbReference type="AlphaFoldDB" id="A0A7W3J1T5"/>
<reference evidence="4 5" key="1">
    <citation type="submission" date="2020-07" db="EMBL/GenBank/DDBJ databases">
        <title>Sequencing the genomes of 1000 actinobacteria strains.</title>
        <authorList>
            <person name="Klenk H.-P."/>
        </authorList>
    </citation>
    <scope>NUCLEOTIDE SEQUENCE [LARGE SCALE GENOMIC DNA]</scope>
    <source>
        <strain evidence="4 5">DSM 21349</strain>
    </source>
</reference>
<dbReference type="EMBL" id="JACGXA010000001">
    <property type="protein sequence ID" value="MBA8804649.1"/>
    <property type="molecule type" value="Genomic_DNA"/>
</dbReference>
<organism evidence="4 5">
    <name type="scientific">Nocardioides ginsengisegetis</name>
    <dbReference type="NCBI Taxonomy" id="661491"/>
    <lineage>
        <taxon>Bacteria</taxon>
        <taxon>Bacillati</taxon>
        <taxon>Actinomycetota</taxon>
        <taxon>Actinomycetes</taxon>
        <taxon>Propionibacteriales</taxon>
        <taxon>Nocardioidaceae</taxon>
        <taxon>Nocardioides</taxon>
    </lineage>
</organism>
<evidence type="ECO:0000256" key="2">
    <source>
        <dbReference type="SAM" id="Phobius"/>
    </source>
</evidence>
<keyword evidence="2" id="KW-0812">Transmembrane</keyword>
<comment type="caution">
    <text evidence="4">The sequence shown here is derived from an EMBL/GenBank/DDBJ whole genome shotgun (WGS) entry which is preliminary data.</text>
</comment>
<protein>
    <submittedName>
        <fullName evidence="4">LCP family protein required for cell wall assembly</fullName>
    </submittedName>
</protein>
<evidence type="ECO:0000259" key="3">
    <source>
        <dbReference type="Pfam" id="PF03816"/>
    </source>
</evidence>
<keyword evidence="5" id="KW-1185">Reference proteome</keyword>
<dbReference type="InterPro" id="IPR050922">
    <property type="entry name" value="LytR/CpsA/Psr_CW_biosynth"/>
</dbReference>
<name>A0A7W3J1T5_9ACTN</name>
<dbReference type="RefSeq" id="WP_220481362.1">
    <property type="nucleotide sequence ID" value="NZ_JACGXA010000001.1"/>
</dbReference>
<gene>
    <name evidence="4" type="ORF">FB382_002940</name>
</gene>
<dbReference type="NCBIfam" id="TIGR00350">
    <property type="entry name" value="lytR_cpsA_psr"/>
    <property type="match status" value="1"/>
</dbReference>
<keyword evidence="2" id="KW-0472">Membrane</keyword>
<dbReference type="Gene3D" id="3.40.630.190">
    <property type="entry name" value="LCP protein"/>
    <property type="match status" value="1"/>
</dbReference>
<evidence type="ECO:0000256" key="1">
    <source>
        <dbReference type="ARBA" id="ARBA00006068"/>
    </source>
</evidence>
<dbReference type="PANTHER" id="PTHR33392">
    <property type="entry name" value="POLYISOPRENYL-TEICHOIC ACID--PEPTIDOGLYCAN TEICHOIC ACID TRANSFERASE TAGU"/>
    <property type="match status" value="1"/>
</dbReference>
<evidence type="ECO:0000313" key="4">
    <source>
        <dbReference type="EMBL" id="MBA8804649.1"/>
    </source>
</evidence>
<feature type="transmembrane region" description="Helical" evidence="2">
    <location>
        <begin position="16"/>
        <end position="38"/>
    </location>
</feature>
<dbReference type="PANTHER" id="PTHR33392:SF6">
    <property type="entry name" value="POLYISOPRENYL-TEICHOIC ACID--PEPTIDOGLYCAN TEICHOIC ACID TRANSFERASE TAGU"/>
    <property type="match status" value="1"/>
</dbReference>
<dbReference type="Pfam" id="PF03816">
    <property type="entry name" value="LytR_cpsA_psr"/>
    <property type="match status" value="1"/>
</dbReference>
<proteinExistence type="inferred from homology"/>
<keyword evidence="2" id="KW-1133">Transmembrane helix</keyword>
<dbReference type="InterPro" id="IPR004474">
    <property type="entry name" value="LytR_CpsA_psr"/>
</dbReference>
<accession>A0A7W3J1T5</accession>
<comment type="similarity">
    <text evidence="1">Belongs to the LytR/CpsA/Psr (LCP) family.</text>
</comment>
<dbReference type="Proteomes" id="UP000580910">
    <property type="component" value="Unassembled WGS sequence"/>
</dbReference>
<feature type="domain" description="Cell envelope-related transcriptional attenuator" evidence="3">
    <location>
        <begin position="105"/>
        <end position="248"/>
    </location>
</feature>
<sequence>MTTEVVPRRRHPVRNAFIGLMACVAMLAVTAAVGIFWIQHTLTSHIGRIDGVFAGLDESQRPPKPTTGPAAKAVNILLMGTDRRSPVGTTGRAASAPLWVPGAQRTDTLMVLHIDGDRRGASVISIPRDSWVAVPGYGMDKINAAFSYAGPSLAVQTVEQLTGVRIDHLAVIDWEGFRQLTDAVGGVTVTVPTTVYDSARGITWTAGTHTLDGEQALSYVGQRYGLPGGDLDRVRRQQAFLRTLMENSLHTTMRHDPQQVLDFLKTVTSNLSVDSGWSTRDMAGLALSLRNLRSADIRYLTVPVAGLGMEGAQSVVHLDHVRGWRMWSAVRDDRIEHWAGQHPWYETSTTVR</sequence>
<evidence type="ECO:0000313" key="5">
    <source>
        <dbReference type="Proteomes" id="UP000580910"/>
    </source>
</evidence>